<proteinExistence type="predicted"/>
<evidence type="ECO:0000256" key="2">
    <source>
        <dbReference type="SAM" id="MobiDB-lite"/>
    </source>
</evidence>
<comment type="caution">
    <text evidence="4">The sequence shown here is derived from an EMBL/GenBank/DDBJ whole genome shotgun (WGS) entry which is preliminary data.</text>
</comment>
<organism evidence="4 5">
    <name type="scientific">Rhizoclosmatium globosum</name>
    <dbReference type="NCBI Taxonomy" id="329046"/>
    <lineage>
        <taxon>Eukaryota</taxon>
        <taxon>Fungi</taxon>
        <taxon>Fungi incertae sedis</taxon>
        <taxon>Chytridiomycota</taxon>
        <taxon>Chytridiomycota incertae sedis</taxon>
        <taxon>Chytridiomycetes</taxon>
        <taxon>Chytridiales</taxon>
        <taxon>Chytriomycetaceae</taxon>
        <taxon>Rhizoclosmatium</taxon>
    </lineage>
</organism>
<reference evidence="4 5" key="1">
    <citation type="submission" date="2016-07" db="EMBL/GenBank/DDBJ databases">
        <title>Pervasive Adenine N6-methylation of Active Genes in Fungi.</title>
        <authorList>
            <consortium name="DOE Joint Genome Institute"/>
            <person name="Mondo S.J."/>
            <person name="Dannebaum R.O."/>
            <person name="Kuo R.C."/>
            <person name="Labutti K."/>
            <person name="Haridas S."/>
            <person name="Kuo A."/>
            <person name="Salamov A."/>
            <person name="Ahrendt S.R."/>
            <person name="Lipzen A."/>
            <person name="Sullivan W."/>
            <person name="Andreopoulos W.B."/>
            <person name="Clum A."/>
            <person name="Lindquist E."/>
            <person name="Daum C."/>
            <person name="Ramamoorthy G.K."/>
            <person name="Gryganskyi A."/>
            <person name="Culley D."/>
            <person name="Magnuson J.K."/>
            <person name="James T.Y."/>
            <person name="O'Malley M.A."/>
            <person name="Stajich J.E."/>
            <person name="Spatafora J.W."/>
            <person name="Visel A."/>
            <person name="Grigoriev I.V."/>
        </authorList>
    </citation>
    <scope>NUCLEOTIDE SEQUENCE [LARGE SCALE GENOMIC DNA]</scope>
    <source>
        <strain evidence="4 5">JEL800</strain>
    </source>
</reference>
<keyword evidence="5" id="KW-1185">Reference proteome</keyword>
<evidence type="ECO:0000256" key="1">
    <source>
        <dbReference type="PROSITE-ProRule" id="PRU00175"/>
    </source>
</evidence>
<name>A0A1Y2CRB4_9FUNG</name>
<dbReference type="InterPro" id="IPR001841">
    <property type="entry name" value="Znf_RING"/>
</dbReference>
<feature type="domain" description="RING-type" evidence="3">
    <location>
        <begin position="7"/>
        <end position="51"/>
    </location>
</feature>
<dbReference type="InterPro" id="IPR013083">
    <property type="entry name" value="Znf_RING/FYVE/PHD"/>
</dbReference>
<keyword evidence="1" id="KW-0863">Zinc-finger</keyword>
<dbReference type="SMART" id="SM00184">
    <property type="entry name" value="RING"/>
    <property type="match status" value="1"/>
</dbReference>
<dbReference type="GO" id="GO:0008270">
    <property type="term" value="F:zinc ion binding"/>
    <property type="evidence" value="ECO:0007669"/>
    <property type="project" value="UniProtKB-KW"/>
</dbReference>
<dbReference type="Proteomes" id="UP000193642">
    <property type="component" value="Unassembled WGS sequence"/>
</dbReference>
<evidence type="ECO:0000313" key="4">
    <source>
        <dbReference type="EMBL" id="ORY49578.1"/>
    </source>
</evidence>
<keyword evidence="1" id="KW-0479">Metal-binding</keyword>
<dbReference type="PROSITE" id="PS50089">
    <property type="entry name" value="ZF_RING_2"/>
    <property type="match status" value="1"/>
</dbReference>
<keyword evidence="1" id="KW-0862">Zinc</keyword>
<dbReference type="OrthoDB" id="2449614at2759"/>
<evidence type="ECO:0000259" key="3">
    <source>
        <dbReference type="PROSITE" id="PS50089"/>
    </source>
</evidence>
<dbReference type="Gene3D" id="3.30.40.10">
    <property type="entry name" value="Zinc/RING finger domain, C3HC4 (zinc finger)"/>
    <property type="match status" value="1"/>
</dbReference>
<feature type="compositionally biased region" description="Polar residues" evidence="2">
    <location>
        <begin position="64"/>
        <end position="87"/>
    </location>
</feature>
<dbReference type="AlphaFoldDB" id="A0A1Y2CRB4"/>
<dbReference type="CDD" id="cd16448">
    <property type="entry name" value="RING-H2"/>
    <property type="match status" value="1"/>
</dbReference>
<dbReference type="STRING" id="329046.A0A1Y2CRB4"/>
<accession>A0A1Y2CRB4</accession>
<feature type="region of interest" description="Disordered" evidence="2">
    <location>
        <begin position="252"/>
        <end position="302"/>
    </location>
</feature>
<feature type="region of interest" description="Disordered" evidence="2">
    <location>
        <begin position="62"/>
        <end position="87"/>
    </location>
</feature>
<dbReference type="SUPFAM" id="SSF57850">
    <property type="entry name" value="RING/U-box"/>
    <property type="match status" value="1"/>
</dbReference>
<feature type="compositionally biased region" description="Low complexity" evidence="2">
    <location>
        <begin position="212"/>
        <end position="230"/>
    </location>
</feature>
<feature type="region of interest" description="Disordered" evidence="2">
    <location>
        <begin position="207"/>
        <end position="230"/>
    </location>
</feature>
<gene>
    <name evidence="4" type="ORF">BCR33DRAFT_713893</name>
</gene>
<dbReference type="EMBL" id="MCGO01000009">
    <property type="protein sequence ID" value="ORY49578.1"/>
    <property type="molecule type" value="Genomic_DNA"/>
</dbReference>
<evidence type="ECO:0000313" key="5">
    <source>
        <dbReference type="Proteomes" id="UP000193642"/>
    </source>
</evidence>
<protein>
    <recommendedName>
        <fullName evidence="3">RING-type domain-containing protein</fullName>
    </recommendedName>
</protein>
<sequence length="313" mass="34989">METTEECAICLEILERRGGVPIVNPGCGHDLHLQCLVDYQNSGKETCPSCRKEFVIKLGKAAKSQPNTQTATPTPKNQQPHTTVTPPVSQNGWFNVDVWEIPDQFNNHIRHTLCRIYALLKWEVSDPTFSTADYYRLGYRVDGPDFIVINVFNPTIKLSINTNGRQMKVTPKLHSYGTCPNVPREMWGVLREITNWVHSTLHPQRSKGVYQLPQPSSSSSSSVSLTSPLLPTQLPVPRASSVTTIKRIASPVTPSVTPTKRSRTEPLISETPEKKRAVSGRGLIAPHATPTTPSRESKADTWKRAKRIYEKDE</sequence>
<dbReference type="Pfam" id="PF13639">
    <property type="entry name" value="zf-RING_2"/>
    <property type="match status" value="1"/>
</dbReference>